<evidence type="ECO:0000256" key="1">
    <source>
        <dbReference type="SAM" id="Phobius"/>
    </source>
</evidence>
<gene>
    <name evidence="2" type="ORF">SAMN04488556_0615</name>
</gene>
<sequence>MELQAFVFATAITHVGFAAFVVGHAYWTDEDAEYWPYLTLAFGLAGLAGYFFYDELEGSANI</sequence>
<dbReference type="Proteomes" id="UP000199199">
    <property type="component" value="Unassembled WGS sequence"/>
</dbReference>
<reference evidence="3" key="1">
    <citation type="submission" date="2016-10" db="EMBL/GenBank/DDBJ databases">
        <authorList>
            <person name="Varghese N."/>
            <person name="Submissions S."/>
        </authorList>
    </citation>
    <scope>NUCLEOTIDE SEQUENCE [LARGE SCALE GENOMIC DNA]</scope>
    <source>
        <strain evidence="3">DSM 22427</strain>
    </source>
</reference>
<keyword evidence="1" id="KW-0812">Transmembrane</keyword>
<dbReference type="RefSeq" id="WP_092901394.1">
    <property type="nucleotide sequence ID" value="NZ_FOZS01000001.1"/>
</dbReference>
<evidence type="ECO:0000313" key="2">
    <source>
        <dbReference type="EMBL" id="SFS40563.1"/>
    </source>
</evidence>
<feature type="transmembrane region" description="Helical" evidence="1">
    <location>
        <begin position="34"/>
        <end position="53"/>
    </location>
</feature>
<accession>A0A1I6PK41</accession>
<dbReference type="EMBL" id="FOZS01000001">
    <property type="protein sequence ID" value="SFS40563.1"/>
    <property type="molecule type" value="Genomic_DNA"/>
</dbReference>
<dbReference type="AlphaFoldDB" id="A0A1I6PK41"/>
<name>A0A1I6PK41_9EURY</name>
<proteinExistence type="predicted"/>
<dbReference type="OrthoDB" id="154740at2157"/>
<keyword evidence="3" id="KW-1185">Reference proteome</keyword>
<protein>
    <submittedName>
        <fullName evidence="2">Uncharacterized protein</fullName>
    </submittedName>
</protein>
<keyword evidence="1" id="KW-0472">Membrane</keyword>
<organism evidence="2 3">
    <name type="scientific">Halostagnicola kamekurae</name>
    <dbReference type="NCBI Taxonomy" id="619731"/>
    <lineage>
        <taxon>Archaea</taxon>
        <taxon>Methanobacteriati</taxon>
        <taxon>Methanobacteriota</taxon>
        <taxon>Stenosarchaea group</taxon>
        <taxon>Halobacteria</taxon>
        <taxon>Halobacteriales</taxon>
        <taxon>Natrialbaceae</taxon>
        <taxon>Halostagnicola</taxon>
    </lineage>
</organism>
<keyword evidence="1" id="KW-1133">Transmembrane helix</keyword>
<evidence type="ECO:0000313" key="3">
    <source>
        <dbReference type="Proteomes" id="UP000199199"/>
    </source>
</evidence>